<evidence type="ECO:0000313" key="2">
    <source>
        <dbReference type="EMBL" id="MFC4403344.1"/>
    </source>
</evidence>
<feature type="transmembrane region" description="Helical" evidence="1">
    <location>
        <begin position="55"/>
        <end position="77"/>
    </location>
</feature>
<dbReference type="EMBL" id="JBHSDT010000004">
    <property type="protein sequence ID" value="MFC4403344.1"/>
    <property type="molecule type" value="Genomic_DNA"/>
</dbReference>
<protein>
    <submittedName>
        <fullName evidence="2">Uncharacterized protein</fullName>
    </submittedName>
</protein>
<accession>A0ABV8WZ94</accession>
<keyword evidence="1" id="KW-0472">Membrane</keyword>
<organism evidence="2 3">
    <name type="scientific">Gracilibacillus xinjiangensis</name>
    <dbReference type="NCBI Taxonomy" id="1193282"/>
    <lineage>
        <taxon>Bacteria</taxon>
        <taxon>Bacillati</taxon>
        <taxon>Bacillota</taxon>
        <taxon>Bacilli</taxon>
        <taxon>Bacillales</taxon>
        <taxon>Bacillaceae</taxon>
        <taxon>Gracilibacillus</taxon>
    </lineage>
</organism>
<dbReference type="RefSeq" id="WP_390251790.1">
    <property type="nucleotide sequence ID" value="NZ_JBHSDT010000004.1"/>
</dbReference>
<name>A0ABV8WZ94_9BACI</name>
<reference evidence="3" key="1">
    <citation type="journal article" date="2019" name="Int. J. Syst. Evol. Microbiol.">
        <title>The Global Catalogue of Microorganisms (GCM) 10K type strain sequencing project: providing services to taxonomists for standard genome sequencing and annotation.</title>
        <authorList>
            <consortium name="The Broad Institute Genomics Platform"/>
            <consortium name="The Broad Institute Genome Sequencing Center for Infectious Disease"/>
            <person name="Wu L."/>
            <person name="Ma J."/>
        </authorList>
    </citation>
    <scope>NUCLEOTIDE SEQUENCE [LARGE SCALE GENOMIC DNA]</scope>
    <source>
        <strain evidence="3">CCUG 37865</strain>
    </source>
</reference>
<proteinExistence type="predicted"/>
<keyword evidence="1" id="KW-1133">Transmembrane helix</keyword>
<dbReference type="Proteomes" id="UP001595882">
    <property type="component" value="Unassembled WGS sequence"/>
</dbReference>
<feature type="transmembrane region" description="Helical" evidence="1">
    <location>
        <begin position="5"/>
        <end position="26"/>
    </location>
</feature>
<gene>
    <name evidence="2" type="ORF">ACFOY7_09660</name>
</gene>
<evidence type="ECO:0000256" key="1">
    <source>
        <dbReference type="SAM" id="Phobius"/>
    </source>
</evidence>
<sequence>MNKILFFFCNLITVMGICILFITNILNKVFPMMGRVAFQAATAGGYSPSDYTVNFTVINIFAILLILVGVLTSYKIYKNDDILSK</sequence>
<keyword evidence="3" id="KW-1185">Reference proteome</keyword>
<keyword evidence="1" id="KW-0812">Transmembrane</keyword>
<evidence type="ECO:0000313" key="3">
    <source>
        <dbReference type="Proteomes" id="UP001595882"/>
    </source>
</evidence>
<comment type="caution">
    <text evidence="2">The sequence shown here is derived from an EMBL/GenBank/DDBJ whole genome shotgun (WGS) entry which is preliminary data.</text>
</comment>